<feature type="region of interest" description="Disordered" evidence="2">
    <location>
        <begin position="812"/>
        <end position="831"/>
    </location>
</feature>
<comment type="caution">
    <text evidence="4">The sequence shown here is derived from an EMBL/GenBank/DDBJ whole genome shotgun (WGS) entry which is preliminary data.</text>
</comment>
<dbReference type="PANTHER" id="PTHR39597:SF1">
    <property type="entry name" value="UBA DOMAIN-CONTAINING PROTEIN RUP1"/>
    <property type="match status" value="1"/>
</dbReference>
<gene>
    <name evidence="4" type="ORF">FGG08_004802</name>
</gene>
<dbReference type="InterPro" id="IPR015940">
    <property type="entry name" value="UBA"/>
</dbReference>
<feature type="region of interest" description="Disordered" evidence="2">
    <location>
        <begin position="750"/>
        <end position="796"/>
    </location>
</feature>
<evidence type="ECO:0000256" key="2">
    <source>
        <dbReference type="SAM" id="MobiDB-lite"/>
    </source>
</evidence>
<dbReference type="AlphaFoldDB" id="A0A9P8HZQ5"/>
<proteinExistence type="predicted"/>
<dbReference type="InterPro" id="IPR055335">
    <property type="entry name" value="Ucp6/RUP1"/>
</dbReference>
<dbReference type="Proteomes" id="UP000698800">
    <property type="component" value="Unassembled WGS sequence"/>
</dbReference>
<protein>
    <recommendedName>
        <fullName evidence="3">UBA domain-containing protein</fullName>
    </recommendedName>
</protein>
<sequence length="911" mass="101322">MLEEPSEDKIESLLQMGVVPSRDEAIRRLKANGNDIERTIEAIFVPIETHQQQQQQNNVWENLPFNGNDRNGHIEPRTNGEDPWMDMDGGLSRSPTSLIVKWQANTNLIITPGFAIHHAPDNLHPDAFEPPTRPPSRAERETIDLTREHAAATPSISISAADYEEADLKRALDISRSEMTPQESGVAHFGPATRVHYNNNEWALTTVGSGAHEIYPNPEPIDRKRIASEPAFLKPSPSSHTLASFLTILHSIPLARRALLCQDHLLSDYGYNDEWWDGTPAKAPRVVRLDDGIRVDRDEDEVIFETQRLVAFLTKTTRAYGSAETLANIDGVSNQHLDVIIGDFLAHWYMVAKRVSQHNTLPEIFRTVAISYSEEGDRKVQPVFLPGLNVDESQTLYDIIDDALWSEVDEDKEEAFFEQAGEVFSMLLKSSNGNQNGLGIRIPAVLYLDRYMESSESLAKEMRLKKAEMRRKILEMERLEARLTETHSSNIHGGPFDPRKLLQAAVSQFTVPMPPKQPNGVYGGDAKSEYPSQEHQNGNADIAQKLKQIYKTVLEKLKALEEQKEKAKASLQELSTLLTQPSDDPENSPQMRYTLRGVTTLPHITYVLLPISEGETGNTPDAISRGQQWWKINFSTDARSTKNVNSYYVSSSTGASVPTGGDWDITEPPSWGGDGQVAVESMTTAYSGSSTSWAQKIPEVQVLKAAREESQSVILVYASDRAMKAPYPSLPPPLEKFVEIDNAAFAAELGSAQQPATSDHRSPKRKASWNEEEMVPWGGETPSRARADGEPSPELHQDVKDAVDTHFAMSTDRVHGHTTPPLPTLSNTRGGTLFSSIDEVEIASPQEHDNGGTSEQPEMTERSHLSPVARAFKPMTNIVTINLSERGEDDLMGDVDGDAERVEFTRDVTMM</sequence>
<feature type="compositionally biased region" description="Basic and acidic residues" evidence="2">
    <location>
        <begin position="783"/>
        <end position="796"/>
    </location>
</feature>
<feature type="region of interest" description="Disordered" evidence="2">
    <location>
        <begin position="512"/>
        <end position="535"/>
    </location>
</feature>
<evidence type="ECO:0000256" key="1">
    <source>
        <dbReference type="SAM" id="Coils"/>
    </source>
</evidence>
<feature type="coiled-coil region" evidence="1">
    <location>
        <begin position="452"/>
        <end position="486"/>
    </location>
</feature>
<name>A0A9P8HZQ5_9PEZI</name>
<accession>A0A9P8HZQ5</accession>
<reference evidence="4" key="1">
    <citation type="submission" date="2021-03" db="EMBL/GenBank/DDBJ databases">
        <title>Comparative genomics and phylogenomic investigation of the class Geoglossomycetes provide insights into ecological specialization and systematics.</title>
        <authorList>
            <person name="Melie T."/>
            <person name="Pirro S."/>
            <person name="Miller A.N."/>
            <person name="Quandt A."/>
        </authorList>
    </citation>
    <scope>NUCLEOTIDE SEQUENCE</scope>
    <source>
        <strain evidence="4">GBOQ0MN5Z8</strain>
    </source>
</reference>
<feature type="domain" description="UBA" evidence="3">
    <location>
        <begin position="4"/>
        <end position="46"/>
    </location>
</feature>
<dbReference type="GO" id="GO:0016579">
    <property type="term" value="P:protein deubiquitination"/>
    <property type="evidence" value="ECO:0007669"/>
    <property type="project" value="TreeGrafter"/>
</dbReference>
<evidence type="ECO:0000313" key="4">
    <source>
        <dbReference type="EMBL" id="KAH0538601.1"/>
    </source>
</evidence>
<dbReference type="PROSITE" id="PS50030">
    <property type="entry name" value="UBA"/>
    <property type="match status" value="1"/>
</dbReference>
<keyword evidence="5" id="KW-1185">Reference proteome</keyword>
<dbReference type="GO" id="GO:0005829">
    <property type="term" value="C:cytosol"/>
    <property type="evidence" value="ECO:0007669"/>
    <property type="project" value="TreeGrafter"/>
</dbReference>
<dbReference type="EMBL" id="JAGHQL010000102">
    <property type="protein sequence ID" value="KAH0538601.1"/>
    <property type="molecule type" value="Genomic_DNA"/>
</dbReference>
<organism evidence="4 5">
    <name type="scientific">Glutinoglossum americanum</name>
    <dbReference type="NCBI Taxonomy" id="1670608"/>
    <lineage>
        <taxon>Eukaryota</taxon>
        <taxon>Fungi</taxon>
        <taxon>Dikarya</taxon>
        <taxon>Ascomycota</taxon>
        <taxon>Pezizomycotina</taxon>
        <taxon>Geoglossomycetes</taxon>
        <taxon>Geoglossales</taxon>
        <taxon>Geoglossaceae</taxon>
        <taxon>Glutinoglossum</taxon>
    </lineage>
</organism>
<feature type="coiled-coil region" evidence="1">
    <location>
        <begin position="543"/>
        <end position="580"/>
    </location>
</feature>
<evidence type="ECO:0000313" key="5">
    <source>
        <dbReference type="Proteomes" id="UP000698800"/>
    </source>
</evidence>
<keyword evidence="1" id="KW-0175">Coiled coil</keyword>
<dbReference type="PANTHER" id="PTHR39597">
    <property type="entry name" value="UBA DOMAIN-CONTAINING PROTEIN RUP1"/>
    <property type="match status" value="1"/>
</dbReference>
<evidence type="ECO:0000259" key="3">
    <source>
        <dbReference type="PROSITE" id="PS50030"/>
    </source>
</evidence>
<dbReference type="GO" id="GO:0005634">
    <property type="term" value="C:nucleus"/>
    <property type="evidence" value="ECO:0007669"/>
    <property type="project" value="TreeGrafter"/>
</dbReference>
<dbReference type="OrthoDB" id="4489171at2759"/>